<dbReference type="Pfam" id="PF00072">
    <property type="entry name" value="Response_reg"/>
    <property type="match status" value="1"/>
</dbReference>
<dbReference type="RefSeq" id="WP_148933302.1">
    <property type="nucleotide sequence ID" value="NZ_VNHS01000017.1"/>
</dbReference>
<dbReference type="PRINTS" id="PR00032">
    <property type="entry name" value="HTHARAC"/>
</dbReference>
<evidence type="ECO:0000256" key="6">
    <source>
        <dbReference type="ARBA" id="ARBA00023125"/>
    </source>
</evidence>
<dbReference type="InterPro" id="IPR018060">
    <property type="entry name" value="HTH_AraC"/>
</dbReference>
<feature type="domain" description="Response regulatory" evidence="10">
    <location>
        <begin position="3"/>
        <end position="120"/>
    </location>
</feature>
<protein>
    <submittedName>
        <fullName evidence="11">Two-component system response regulator YesN</fullName>
    </submittedName>
</protein>
<dbReference type="SUPFAM" id="SSF52172">
    <property type="entry name" value="CheY-like"/>
    <property type="match status" value="1"/>
</dbReference>
<evidence type="ECO:0000256" key="2">
    <source>
        <dbReference type="ARBA" id="ARBA00022490"/>
    </source>
</evidence>
<keyword evidence="2" id="KW-0963">Cytoplasm</keyword>
<dbReference type="InterPro" id="IPR001789">
    <property type="entry name" value="Sig_transdc_resp-reg_receiver"/>
</dbReference>
<feature type="modified residue" description="4-aspartylphosphate" evidence="8">
    <location>
        <position position="55"/>
    </location>
</feature>
<dbReference type="GO" id="GO:0005737">
    <property type="term" value="C:cytoplasm"/>
    <property type="evidence" value="ECO:0007669"/>
    <property type="project" value="UniProtKB-SubCell"/>
</dbReference>
<evidence type="ECO:0000256" key="4">
    <source>
        <dbReference type="ARBA" id="ARBA00023012"/>
    </source>
</evidence>
<dbReference type="PANTHER" id="PTHR42713">
    <property type="entry name" value="HISTIDINE KINASE-RELATED"/>
    <property type="match status" value="1"/>
</dbReference>
<evidence type="ECO:0000259" key="9">
    <source>
        <dbReference type="PROSITE" id="PS01124"/>
    </source>
</evidence>
<dbReference type="Gene3D" id="3.40.50.2300">
    <property type="match status" value="1"/>
</dbReference>
<dbReference type="GO" id="GO:0000160">
    <property type="term" value="P:phosphorelay signal transduction system"/>
    <property type="evidence" value="ECO:0007669"/>
    <property type="project" value="UniProtKB-KW"/>
</dbReference>
<dbReference type="SMART" id="SM00342">
    <property type="entry name" value="HTH_ARAC"/>
    <property type="match status" value="1"/>
</dbReference>
<dbReference type="PROSITE" id="PS01124">
    <property type="entry name" value="HTH_ARAC_FAMILY_2"/>
    <property type="match status" value="1"/>
</dbReference>
<dbReference type="PANTHER" id="PTHR42713:SF3">
    <property type="entry name" value="TRANSCRIPTIONAL REGULATORY PROTEIN HPTR"/>
    <property type="match status" value="1"/>
</dbReference>
<dbReference type="SMART" id="SM00448">
    <property type="entry name" value="REC"/>
    <property type="match status" value="1"/>
</dbReference>
<evidence type="ECO:0000256" key="8">
    <source>
        <dbReference type="PROSITE-ProRule" id="PRU00169"/>
    </source>
</evidence>
<dbReference type="AlphaFoldDB" id="A0A5S5BRI2"/>
<organism evidence="11 12">
    <name type="scientific">Paenibacillus methanolicus</name>
    <dbReference type="NCBI Taxonomy" id="582686"/>
    <lineage>
        <taxon>Bacteria</taxon>
        <taxon>Bacillati</taxon>
        <taxon>Bacillota</taxon>
        <taxon>Bacilli</taxon>
        <taxon>Bacillales</taxon>
        <taxon>Paenibacillaceae</taxon>
        <taxon>Paenibacillus</taxon>
    </lineage>
</organism>
<dbReference type="InterPro" id="IPR020449">
    <property type="entry name" value="Tscrpt_reg_AraC-type_HTH"/>
</dbReference>
<keyword evidence="4" id="KW-0902">Two-component regulatory system</keyword>
<dbReference type="Proteomes" id="UP000323257">
    <property type="component" value="Unassembled WGS sequence"/>
</dbReference>
<dbReference type="PROSITE" id="PS50110">
    <property type="entry name" value="RESPONSE_REGULATORY"/>
    <property type="match status" value="1"/>
</dbReference>
<evidence type="ECO:0000256" key="7">
    <source>
        <dbReference type="ARBA" id="ARBA00023163"/>
    </source>
</evidence>
<comment type="subcellular location">
    <subcellularLocation>
        <location evidence="1">Cytoplasm</location>
    </subcellularLocation>
</comment>
<evidence type="ECO:0000256" key="3">
    <source>
        <dbReference type="ARBA" id="ARBA00022553"/>
    </source>
</evidence>
<dbReference type="OrthoDB" id="342399at2"/>
<accession>A0A5S5BRI2</accession>
<keyword evidence="12" id="KW-1185">Reference proteome</keyword>
<dbReference type="CDD" id="cd17536">
    <property type="entry name" value="REC_YesN-like"/>
    <property type="match status" value="1"/>
</dbReference>
<dbReference type="GO" id="GO:0043565">
    <property type="term" value="F:sequence-specific DNA binding"/>
    <property type="evidence" value="ECO:0007669"/>
    <property type="project" value="InterPro"/>
</dbReference>
<comment type="caution">
    <text evidence="11">The sequence shown here is derived from an EMBL/GenBank/DDBJ whole genome shotgun (WGS) entry which is preliminary data.</text>
</comment>
<dbReference type="InterPro" id="IPR018062">
    <property type="entry name" value="HTH_AraC-typ_CS"/>
</dbReference>
<keyword evidence="7" id="KW-0804">Transcription</keyword>
<evidence type="ECO:0000259" key="10">
    <source>
        <dbReference type="PROSITE" id="PS50110"/>
    </source>
</evidence>
<dbReference type="PROSITE" id="PS00041">
    <property type="entry name" value="HTH_ARAC_FAMILY_1"/>
    <property type="match status" value="1"/>
</dbReference>
<keyword evidence="5" id="KW-0805">Transcription regulation</keyword>
<evidence type="ECO:0000313" key="11">
    <source>
        <dbReference type="EMBL" id="TYP68978.1"/>
    </source>
</evidence>
<sequence length="518" mass="58921">MYNVLLVDDEPMIREGLRTLIDWGELGYQVADTAGNGREALEKQERLNPDLMIVDIRMPGMDGLTLIGHLREKNEHLHILILSGYADFDYAKKAIQYQIDGYLLKPVDEDELTGYLDRLKKVLDAEAAANRRHSAMSEWNRERLIQTCLEGAYPEDAADSLEEAARESGLVWPSYELLLVRLHAEQDLDSGVFAYMKRRFVTSFEEAGRGVVFYAEPYIGLLLREPLQSEYQSARVYRDIANIAAERELRFTVVSGGAEERLTDLVRAHATAVRLMNLRFFYEEGRIIGEQTEPIDHKLADEADEHDPFDPDSIAEKLYLTLDIGNMEAAKQLAAVAGEAMLRANFSEQEIKTGMVQLITGAIGKLTLHRQELQERRHELSGGIIGLYKPHTYQSLIESVQALLVRAMEGLDAGGTDRQIMKMIDLIQRNYQQPLKLEMLADVLGYNSAYLGKLFKTTTGEYFNSYLDKVRIEKAKSFLDQGMKVYQVAEKVGYTNVDYFHSKFRKYVGESPSAYKKK</sequence>
<dbReference type="EMBL" id="VNHS01000017">
    <property type="protein sequence ID" value="TYP68978.1"/>
    <property type="molecule type" value="Genomic_DNA"/>
</dbReference>
<name>A0A5S5BRI2_9BACL</name>
<dbReference type="InterPro" id="IPR009057">
    <property type="entry name" value="Homeodomain-like_sf"/>
</dbReference>
<dbReference type="InterPro" id="IPR051552">
    <property type="entry name" value="HptR"/>
</dbReference>
<feature type="domain" description="HTH araC/xylS-type" evidence="9">
    <location>
        <begin position="421"/>
        <end position="518"/>
    </location>
</feature>
<keyword evidence="3 8" id="KW-0597">Phosphoprotein</keyword>
<keyword evidence="6" id="KW-0238">DNA-binding</keyword>
<evidence type="ECO:0000313" key="12">
    <source>
        <dbReference type="Proteomes" id="UP000323257"/>
    </source>
</evidence>
<gene>
    <name evidence="11" type="ORF">BCM02_11796</name>
</gene>
<dbReference type="SUPFAM" id="SSF46689">
    <property type="entry name" value="Homeodomain-like"/>
    <property type="match status" value="2"/>
</dbReference>
<dbReference type="Gene3D" id="1.10.10.60">
    <property type="entry name" value="Homeodomain-like"/>
    <property type="match status" value="2"/>
</dbReference>
<proteinExistence type="predicted"/>
<dbReference type="InterPro" id="IPR011006">
    <property type="entry name" value="CheY-like_superfamily"/>
</dbReference>
<evidence type="ECO:0000256" key="5">
    <source>
        <dbReference type="ARBA" id="ARBA00023015"/>
    </source>
</evidence>
<reference evidence="11 12" key="1">
    <citation type="submission" date="2019-07" db="EMBL/GenBank/DDBJ databases">
        <title>Genomic Encyclopedia of Type Strains, Phase III (KMG-III): the genomes of soil and plant-associated and newly described type strains.</title>
        <authorList>
            <person name="Whitman W."/>
        </authorList>
    </citation>
    <scope>NUCLEOTIDE SEQUENCE [LARGE SCALE GENOMIC DNA]</scope>
    <source>
        <strain evidence="11 12">BL24</strain>
    </source>
</reference>
<dbReference type="GO" id="GO:0003700">
    <property type="term" value="F:DNA-binding transcription factor activity"/>
    <property type="evidence" value="ECO:0007669"/>
    <property type="project" value="InterPro"/>
</dbReference>
<evidence type="ECO:0000256" key="1">
    <source>
        <dbReference type="ARBA" id="ARBA00004496"/>
    </source>
</evidence>
<dbReference type="Pfam" id="PF12833">
    <property type="entry name" value="HTH_18"/>
    <property type="match status" value="1"/>
</dbReference>